<dbReference type="SUPFAM" id="SSF55874">
    <property type="entry name" value="ATPase domain of HSP90 chaperone/DNA topoisomerase II/histidine kinase"/>
    <property type="match status" value="1"/>
</dbReference>
<dbReference type="GO" id="GO:0030295">
    <property type="term" value="F:protein kinase activator activity"/>
    <property type="evidence" value="ECO:0007669"/>
    <property type="project" value="TreeGrafter"/>
</dbReference>
<dbReference type="InterPro" id="IPR003661">
    <property type="entry name" value="HisK_dim/P_dom"/>
</dbReference>
<evidence type="ECO:0000256" key="1">
    <source>
        <dbReference type="ARBA" id="ARBA00000085"/>
    </source>
</evidence>
<evidence type="ECO:0000256" key="6">
    <source>
        <dbReference type="ARBA" id="ARBA00022777"/>
    </source>
</evidence>
<feature type="domain" description="Histidine kinase" evidence="10">
    <location>
        <begin position="540"/>
        <end position="763"/>
    </location>
</feature>
<comment type="subcellular location">
    <subcellularLocation>
        <location evidence="2">Membrane</location>
    </subcellularLocation>
</comment>
<feature type="transmembrane region" description="Helical" evidence="9">
    <location>
        <begin position="20"/>
        <end position="42"/>
    </location>
</feature>
<dbReference type="SMART" id="SM00304">
    <property type="entry name" value="HAMP"/>
    <property type="match status" value="1"/>
</dbReference>
<evidence type="ECO:0000259" key="11">
    <source>
        <dbReference type="PROSITE" id="PS50885"/>
    </source>
</evidence>
<keyword evidence="9" id="KW-1133">Transmembrane helix</keyword>
<dbReference type="InterPro" id="IPR000014">
    <property type="entry name" value="PAS"/>
</dbReference>
<keyword evidence="5" id="KW-0808">Transferase</keyword>
<keyword evidence="13" id="KW-1185">Reference proteome</keyword>
<feature type="coiled-coil region" evidence="8">
    <location>
        <begin position="375"/>
        <end position="409"/>
    </location>
</feature>
<dbReference type="CDD" id="cd00082">
    <property type="entry name" value="HisKA"/>
    <property type="match status" value="1"/>
</dbReference>
<keyword evidence="8" id="KW-0175">Coiled coil</keyword>
<dbReference type="PROSITE" id="PS50109">
    <property type="entry name" value="HIS_KIN"/>
    <property type="match status" value="1"/>
</dbReference>
<dbReference type="Pfam" id="PF00512">
    <property type="entry name" value="HisKA"/>
    <property type="match status" value="1"/>
</dbReference>
<dbReference type="EC" id="2.7.13.3" evidence="3"/>
<evidence type="ECO:0000256" key="4">
    <source>
        <dbReference type="ARBA" id="ARBA00022553"/>
    </source>
</evidence>
<dbReference type="SUPFAM" id="SSF47384">
    <property type="entry name" value="Homodimeric domain of signal transducing histidine kinase"/>
    <property type="match status" value="1"/>
</dbReference>
<protein>
    <recommendedName>
        <fullName evidence="3">histidine kinase</fullName>
        <ecNumber evidence="3">2.7.13.3</ecNumber>
    </recommendedName>
</protein>
<dbReference type="GO" id="GO:0000156">
    <property type="term" value="F:phosphorelay response regulator activity"/>
    <property type="evidence" value="ECO:0007669"/>
    <property type="project" value="TreeGrafter"/>
</dbReference>
<reference evidence="12 13" key="1">
    <citation type="submission" date="2020-08" db="EMBL/GenBank/DDBJ databases">
        <title>Genomic Encyclopedia of Type Strains, Phase IV (KMG-IV): sequencing the most valuable type-strain genomes for metagenomic binning, comparative biology and taxonomic classification.</title>
        <authorList>
            <person name="Goeker M."/>
        </authorList>
    </citation>
    <scope>NUCLEOTIDE SEQUENCE [LARGE SCALE GENOMIC DNA]</scope>
    <source>
        <strain evidence="12 13">DSM 29781</strain>
    </source>
</reference>
<dbReference type="PANTHER" id="PTHR42878">
    <property type="entry name" value="TWO-COMPONENT HISTIDINE KINASE"/>
    <property type="match status" value="1"/>
</dbReference>
<dbReference type="InterPro" id="IPR003660">
    <property type="entry name" value="HAMP_dom"/>
</dbReference>
<name>A0A7W8M9P1_9BURK</name>
<dbReference type="InterPro" id="IPR004358">
    <property type="entry name" value="Sig_transdc_His_kin-like_C"/>
</dbReference>
<dbReference type="PIRSF" id="PIRSF037532">
    <property type="entry name" value="STHK_NtrY"/>
    <property type="match status" value="1"/>
</dbReference>
<dbReference type="CDD" id="cd06225">
    <property type="entry name" value="HAMP"/>
    <property type="match status" value="1"/>
</dbReference>
<keyword evidence="7 9" id="KW-0472">Membrane</keyword>
<evidence type="ECO:0000259" key="10">
    <source>
        <dbReference type="PROSITE" id="PS50109"/>
    </source>
</evidence>
<dbReference type="RefSeq" id="WP_183968747.1">
    <property type="nucleotide sequence ID" value="NZ_BAABEW010000012.1"/>
</dbReference>
<gene>
    <name evidence="12" type="ORF">HNQ70_002855</name>
</gene>
<dbReference type="GO" id="GO:0016020">
    <property type="term" value="C:membrane"/>
    <property type="evidence" value="ECO:0007669"/>
    <property type="project" value="UniProtKB-SubCell"/>
</dbReference>
<dbReference type="GO" id="GO:0000155">
    <property type="term" value="F:phosphorelay sensor kinase activity"/>
    <property type="evidence" value="ECO:0007669"/>
    <property type="project" value="InterPro"/>
</dbReference>
<keyword evidence="6 12" id="KW-0418">Kinase</keyword>
<dbReference type="Gene3D" id="1.10.287.130">
    <property type="match status" value="1"/>
</dbReference>
<dbReference type="InterPro" id="IPR017232">
    <property type="entry name" value="NtrY"/>
</dbReference>
<evidence type="ECO:0000256" key="8">
    <source>
        <dbReference type="SAM" id="Coils"/>
    </source>
</evidence>
<dbReference type="InterPro" id="IPR035965">
    <property type="entry name" value="PAS-like_dom_sf"/>
</dbReference>
<dbReference type="InterPro" id="IPR003594">
    <property type="entry name" value="HATPase_dom"/>
</dbReference>
<dbReference type="AlphaFoldDB" id="A0A7W8M9P1"/>
<dbReference type="Gene3D" id="3.30.450.20">
    <property type="entry name" value="PAS domain"/>
    <property type="match status" value="1"/>
</dbReference>
<keyword evidence="9" id="KW-0812">Transmembrane</keyword>
<feature type="transmembrane region" description="Helical" evidence="9">
    <location>
        <begin position="95"/>
        <end position="118"/>
    </location>
</feature>
<dbReference type="InterPro" id="IPR036890">
    <property type="entry name" value="HATPase_C_sf"/>
</dbReference>
<proteinExistence type="predicted"/>
<dbReference type="Proteomes" id="UP000532440">
    <property type="component" value="Unassembled WGS sequence"/>
</dbReference>
<accession>A0A7W8M9P1</accession>
<evidence type="ECO:0000313" key="13">
    <source>
        <dbReference type="Proteomes" id="UP000532440"/>
    </source>
</evidence>
<dbReference type="InterPro" id="IPR036097">
    <property type="entry name" value="HisK_dim/P_sf"/>
</dbReference>
<feature type="domain" description="HAMP" evidence="11">
    <location>
        <begin position="335"/>
        <end position="387"/>
    </location>
</feature>
<comment type="catalytic activity">
    <reaction evidence="1">
        <text>ATP + protein L-histidine = ADP + protein N-phospho-L-histidine.</text>
        <dbReference type="EC" id="2.7.13.3"/>
    </reaction>
</comment>
<dbReference type="SUPFAM" id="SSF55785">
    <property type="entry name" value="PYP-like sensor domain (PAS domain)"/>
    <property type="match status" value="1"/>
</dbReference>
<evidence type="ECO:0000313" key="12">
    <source>
        <dbReference type="EMBL" id="MBB5272832.1"/>
    </source>
</evidence>
<dbReference type="InterPro" id="IPR050351">
    <property type="entry name" value="BphY/WalK/GraS-like"/>
</dbReference>
<sequence>MDPIPIRALDLGKRAVTRALRVSLIVSVALAAILLALLATASGNTQLFERHYPTLLWITLGVAGTLLVLVLELLRRLAVRWRRGLFGTRLMARMAGAFVLMSVLPVALVFLVAVQFVGRSIESWFDVPLERALDSGLSLARASLESQLSDLTQKARVMAAELAESPPGALSSTLSGLRDQAGVQEALVLSGSGRIVVASGGRFAQLVPDLPPSDVLRQARLTRQFARIEGGDPGDPQGVADAAGAGGISEALKLRVIVAIVTEGQLADDSRYLQLVQPVPTALSQNAEAVQQGYRDFQELSLARAGLKRVFRITLTLIFLLTVFSAVAGAFLLAGWLTGPLSELAAATRAVAEGDFRQVKDYAGRDELGVLTGSFNAMTRQLQEARLLVERNQRELERVNARLESVLGNIDAGVMVLDSELRLTLANPGADRIVGTPLAAFFGQPLAALPRLGELEPEVRSAFNEQAATGAGSWQRQFALQRPVVAEDSAGAVPARTEQTLLARGSILPERRVGYVIVFDDISEVISAQRAVAWSEVARRLAHEITNPLTPIQLAAERMQLKLHGKLAGADAELLQKNSQTIVNQVAALKMMVDEFRDYARLPAARLTPIALNELIDDVLRLYSAPEAHGAIQLQLAEALPRVMGDATQLRQVIHNLLKNALEAAERRERPEIRVSTEAIALPDDALAVRLMVRDNGTGFTPALLARAFEPYVTSKPRGTGLGLPIVRKIIEEHQARIEVANWNAADGTVGGAQVSVLFTKLAKSGENPRFDPAERRQDEGHG</sequence>
<dbReference type="Pfam" id="PF02518">
    <property type="entry name" value="HATPase_c"/>
    <property type="match status" value="1"/>
</dbReference>
<evidence type="ECO:0000256" key="5">
    <source>
        <dbReference type="ARBA" id="ARBA00022679"/>
    </source>
</evidence>
<evidence type="ECO:0000256" key="2">
    <source>
        <dbReference type="ARBA" id="ARBA00004370"/>
    </source>
</evidence>
<dbReference type="Gene3D" id="3.30.565.10">
    <property type="entry name" value="Histidine kinase-like ATPase, C-terminal domain"/>
    <property type="match status" value="1"/>
</dbReference>
<dbReference type="PROSITE" id="PS50885">
    <property type="entry name" value="HAMP"/>
    <property type="match status" value="1"/>
</dbReference>
<evidence type="ECO:0000256" key="7">
    <source>
        <dbReference type="ARBA" id="ARBA00023136"/>
    </source>
</evidence>
<dbReference type="SMART" id="SM00091">
    <property type="entry name" value="PAS"/>
    <property type="match status" value="1"/>
</dbReference>
<dbReference type="Gene3D" id="6.10.340.10">
    <property type="match status" value="1"/>
</dbReference>
<dbReference type="EMBL" id="JACHGB010000005">
    <property type="protein sequence ID" value="MBB5272832.1"/>
    <property type="molecule type" value="Genomic_DNA"/>
</dbReference>
<dbReference type="InterPro" id="IPR005467">
    <property type="entry name" value="His_kinase_dom"/>
</dbReference>
<evidence type="ECO:0000256" key="9">
    <source>
        <dbReference type="SAM" id="Phobius"/>
    </source>
</evidence>
<dbReference type="GO" id="GO:0007234">
    <property type="term" value="P:osmosensory signaling via phosphorelay pathway"/>
    <property type="evidence" value="ECO:0007669"/>
    <property type="project" value="TreeGrafter"/>
</dbReference>
<feature type="transmembrane region" description="Helical" evidence="9">
    <location>
        <begin position="54"/>
        <end position="74"/>
    </location>
</feature>
<evidence type="ECO:0000256" key="3">
    <source>
        <dbReference type="ARBA" id="ARBA00012438"/>
    </source>
</evidence>
<dbReference type="SMART" id="SM00387">
    <property type="entry name" value="HATPase_c"/>
    <property type="match status" value="1"/>
</dbReference>
<dbReference type="PRINTS" id="PR00344">
    <property type="entry name" value="BCTRLSENSOR"/>
</dbReference>
<organism evidence="12 13">
    <name type="scientific">Quisquiliibacterium transsilvanicum</name>
    <dbReference type="NCBI Taxonomy" id="1549638"/>
    <lineage>
        <taxon>Bacteria</taxon>
        <taxon>Pseudomonadati</taxon>
        <taxon>Pseudomonadota</taxon>
        <taxon>Betaproteobacteria</taxon>
        <taxon>Burkholderiales</taxon>
        <taxon>Burkholderiaceae</taxon>
        <taxon>Quisquiliibacterium</taxon>
    </lineage>
</organism>
<dbReference type="Pfam" id="PF00672">
    <property type="entry name" value="HAMP"/>
    <property type="match status" value="1"/>
</dbReference>
<dbReference type="PANTHER" id="PTHR42878:SF13">
    <property type="entry name" value="HISTIDINE KINASE"/>
    <property type="match status" value="1"/>
</dbReference>
<keyword evidence="4" id="KW-0597">Phosphoprotein</keyword>
<dbReference type="SMART" id="SM00388">
    <property type="entry name" value="HisKA"/>
    <property type="match status" value="1"/>
</dbReference>
<comment type="caution">
    <text evidence="12">The sequence shown here is derived from an EMBL/GenBank/DDBJ whole genome shotgun (WGS) entry which is preliminary data.</text>
</comment>
<dbReference type="SUPFAM" id="SSF158472">
    <property type="entry name" value="HAMP domain-like"/>
    <property type="match status" value="1"/>
</dbReference>